<accession>A0A9K3PNV3</accession>
<feature type="transmembrane region" description="Helical" evidence="1">
    <location>
        <begin position="21"/>
        <end position="40"/>
    </location>
</feature>
<evidence type="ECO:0000313" key="2">
    <source>
        <dbReference type="EMBL" id="KAG7351854.1"/>
    </source>
</evidence>
<dbReference type="OrthoDB" id="47703at2759"/>
<gene>
    <name evidence="2" type="ORF">IV203_007902</name>
</gene>
<proteinExistence type="predicted"/>
<sequence>MSRFTPSSMPSLTAIGRHVKVEYILIVAIVAVMSSSFWIGSHAHRRNFQTTTMSFLLPQPSNATNLGTDDNNNIIIHVQNPRLWRNNPNIPSWLQEYMEWHHGILTHELTNATKRDYNYLVLRCYSFDERCGGVSDRLKPVPLILLAAAKSQRMLFIHWYQRPYPLEEFLLPPPGGFNWSVPDFLVEDFLQQKRGAITRASMVLRATQKEGWIKTVHIHDAQGGSPHYDEVNGPNSFLNVFHDVFRILFQPSPGLAAIIQQKLQGGGKENTPQLIPGRYSVAHYRAEYGREVNRHPKLTEPSFIQTIALNAIRCAIELQPGYPIYFASDNMIALNAVRRLAAFTKYPIVTFDRDEDIVLTLDDVGMELSNVTDYTTKIINPYRPKDYYSTFVDLYLAGNGDCVTFGRGGFGRFANLISYNASCAFKHVNKFYAVPCRGHPPLDKTDKQLADEGFHF</sequence>
<keyword evidence="3" id="KW-1185">Reference proteome</keyword>
<evidence type="ECO:0000313" key="3">
    <source>
        <dbReference type="Proteomes" id="UP000693970"/>
    </source>
</evidence>
<dbReference type="AlphaFoldDB" id="A0A9K3PNV3"/>
<reference evidence="2" key="2">
    <citation type="submission" date="2021-04" db="EMBL/GenBank/DDBJ databases">
        <authorList>
            <person name="Podell S."/>
        </authorList>
    </citation>
    <scope>NUCLEOTIDE SEQUENCE</scope>
    <source>
        <strain evidence="2">Hildebrandi</strain>
    </source>
</reference>
<name>A0A9K3PNV3_9STRA</name>
<keyword evidence="1" id="KW-0812">Transmembrane</keyword>
<keyword evidence="1" id="KW-0472">Membrane</keyword>
<reference evidence="2" key="1">
    <citation type="journal article" date="2021" name="Sci. Rep.">
        <title>Diploid genomic architecture of Nitzschia inconspicua, an elite biomass production diatom.</title>
        <authorList>
            <person name="Oliver A."/>
            <person name="Podell S."/>
            <person name="Pinowska A."/>
            <person name="Traller J.C."/>
            <person name="Smith S.R."/>
            <person name="McClure R."/>
            <person name="Beliaev A."/>
            <person name="Bohutskyi P."/>
            <person name="Hill E.A."/>
            <person name="Rabines A."/>
            <person name="Zheng H."/>
            <person name="Allen L.Z."/>
            <person name="Kuo A."/>
            <person name="Grigoriev I.V."/>
            <person name="Allen A.E."/>
            <person name="Hazlebeck D."/>
            <person name="Allen E.E."/>
        </authorList>
    </citation>
    <scope>NUCLEOTIDE SEQUENCE</scope>
    <source>
        <strain evidence="2">Hildebrandi</strain>
    </source>
</reference>
<dbReference type="EMBL" id="JAGRRH010000017">
    <property type="protein sequence ID" value="KAG7351854.1"/>
    <property type="molecule type" value="Genomic_DNA"/>
</dbReference>
<keyword evidence="1" id="KW-1133">Transmembrane helix</keyword>
<comment type="caution">
    <text evidence="2">The sequence shown here is derived from an EMBL/GenBank/DDBJ whole genome shotgun (WGS) entry which is preliminary data.</text>
</comment>
<organism evidence="2 3">
    <name type="scientific">Nitzschia inconspicua</name>
    <dbReference type="NCBI Taxonomy" id="303405"/>
    <lineage>
        <taxon>Eukaryota</taxon>
        <taxon>Sar</taxon>
        <taxon>Stramenopiles</taxon>
        <taxon>Ochrophyta</taxon>
        <taxon>Bacillariophyta</taxon>
        <taxon>Bacillariophyceae</taxon>
        <taxon>Bacillariophycidae</taxon>
        <taxon>Bacillariales</taxon>
        <taxon>Bacillariaceae</taxon>
        <taxon>Nitzschia</taxon>
    </lineage>
</organism>
<dbReference type="Proteomes" id="UP000693970">
    <property type="component" value="Unassembled WGS sequence"/>
</dbReference>
<evidence type="ECO:0000256" key="1">
    <source>
        <dbReference type="SAM" id="Phobius"/>
    </source>
</evidence>
<protein>
    <submittedName>
        <fullName evidence="2">Uncharacterized protein</fullName>
    </submittedName>
</protein>